<proteinExistence type="inferred from homology"/>
<keyword evidence="5 9" id="KW-0136">Cellulose degradation</keyword>
<keyword evidence="7 9" id="KW-0326">Glycosidase</keyword>
<keyword evidence="3 10" id="KW-0732">Signal</keyword>
<reference evidence="11 12" key="1">
    <citation type="journal article" date="2020" name="Phytopathology">
        <title>Genome Sequence Resources of Colletotrichum truncatum, C. plurivorum, C. musicola, and C. sojae: Four Species Pathogenic to Soybean (Glycine max).</title>
        <authorList>
            <person name="Rogerio F."/>
            <person name="Boufleur T.R."/>
            <person name="Ciampi-Guillardi M."/>
            <person name="Sukno S.A."/>
            <person name="Thon M.R."/>
            <person name="Massola Junior N.S."/>
            <person name="Baroncelli R."/>
        </authorList>
    </citation>
    <scope>NUCLEOTIDE SEQUENCE [LARGE SCALE GENOMIC DNA]</scope>
    <source>
        <strain evidence="11 12">LFN0009</strain>
    </source>
</reference>
<dbReference type="Gene3D" id="2.70.100.10">
    <property type="entry name" value="Glycoside hydrolase, family 7, domain"/>
    <property type="match status" value="1"/>
</dbReference>
<dbReference type="InterPro" id="IPR013320">
    <property type="entry name" value="ConA-like_dom_sf"/>
</dbReference>
<dbReference type="EC" id="3.2.1.-" evidence="9"/>
<comment type="caution">
    <text evidence="11">The sequence shown here is derived from an EMBL/GenBank/DDBJ whole genome shotgun (WGS) entry which is preliminary data.</text>
</comment>
<organism evidence="11 12">
    <name type="scientific">Colletotrichum sojae</name>
    <dbReference type="NCBI Taxonomy" id="2175907"/>
    <lineage>
        <taxon>Eukaryota</taxon>
        <taxon>Fungi</taxon>
        <taxon>Dikarya</taxon>
        <taxon>Ascomycota</taxon>
        <taxon>Pezizomycotina</taxon>
        <taxon>Sordariomycetes</taxon>
        <taxon>Hypocreomycetidae</taxon>
        <taxon>Glomerellales</taxon>
        <taxon>Glomerellaceae</taxon>
        <taxon>Colletotrichum</taxon>
        <taxon>Colletotrichum orchidearum species complex</taxon>
    </lineage>
</organism>
<dbReference type="PANTHER" id="PTHR33753">
    <property type="entry name" value="1,4-BETA-D-GLUCAN CELLOBIOHYDROLASE B"/>
    <property type="match status" value="1"/>
</dbReference>
<dbReference type="PANTHER" id="PTHR33753:SF2">
    <property type="entry name" value="GLYCOSIDE HYDROLASE FAMILY 7 PROTEIN"/>
    <property type="match status" value="1"/>
</dbReference>
<gene>
    <name evidence="11" type="ORF">CSOJ01_15269</name>
</gene>
<evidence type="ECO:0000313" key="11">
    <source>
        <dbReference type="EMBL" id="KAF6787288.1"/>
    </source>
</evidence>
<dbReference type="GO" id="GO:0030245">
    <property type="term" value="P:cellulose catabolic process"/>
    <property type="evidence" value="ECO:0007669"/>
    <property type="project" value="UniProtKB-KW"/>
</dbReference>
<protein>
    <recommendedName>
        <fullName evidence="9">Glucanase</fullName>
        <ecNumber evidence="9">3.2.1.-</ecNumber>
    </recommendedName>
</protein>
<evidence type="ECO:0000256" key="5">
    <source>
        <dbReference type="ARBA" id="ARBA00023001"/>
    </source>
</evidence>
<evidence type="ECO:0000256" key="3">
    <source>
        <dbReference type="ARBA" id="ARBA00022729"/>
    </source>
</evidence>
<dbReference type="PRINTS" id="PR00734">
    <property type="entry name" value="GLHYDRLASE7"/>
</dbReference>
<evidence type="ECO:0000256" key="10">
    <source>
        <dbReference type="SAM" id="SignalP"/>
    </source>
</evidence>
<accession>A0A8H6IMW7</accession>
<dbReference type="GO" id="GO:0016162">
    <property type="term" value="F:cellulose 1,4-beta-cellobiosidase activity"/>
    <property type="evidence" value="ECO:0007669"/>
    <property type="project" value="UniProtKB-EC"/>
</dbReference>
<comment type="similarity">
    <text evidence="2 9">Belongs to the glycosyl hydrolase 7 (cellulase C) family.</text>
</comment>
<evidence type="ECO:0000256" key="4">
    <source>
        <dbReference type="ARBA" id="ARBA00022801"/>
    </source>
</evidence>
<dbReference type="Pfam" id="PF00840">
    <property type="entry name" value="Glyco_hydro_7"/>
    <property type="match status" value="1"/>
</dbReference>
<keyword evidence="8 9" id="KW-0624">Polysaccharide degradation</keyword>
<name>A0A8H6IMW7_9PEZI</name>
<dbReference type="SUPFAM" id="SSF49899">
    <property type="entry name" value="Concanavalin A-like lectins/glucanases"/>
    <property type="match status" value="1"/>
</dbReference>
<evidence type="ECO:0000256" key="6">
    <source>
        <dbReference type="ARBA" id="ARBA00023277"/>
    </source>
</evidence>
<feature type="signal peptide" evidence="10">
    <location>
        <begin position="1"/>
        <end position="16"/>
    </location>
</feature>
<keyword evidence="4 9" id="KW-0378">Hydrolase</keyword>
<evidence type="ECO:0000313" key="12">
    <source>
        <dbReference type="Proteomes" id="UP000652219"/>
    </source>
</evidence>
<sequence>MRLLLITALLAAAASAQQAGTLEPENHPKLTWKRCTAPGACATVQGGVTLDADFRWLHVVDGFSDCYTGNDWRRDQCDTAESCAERCALEGADYRGQFGITTNGSAIRQRLTVESQFGWNENSRVYLMKEGGERYQTFTPLGNEIAFDVDVSNVECSVNSALHFLGMDADGGMERFEGNKAGAKYGTGYCDATCTRFQRFVGGKANIEGWTPSPYEPTGGAGDWGACCPQFDVWNSNSQAFQTSSKLCNYGRQSYHICAADQCDFYERFPMCDRDGCDYNPYRVGARDFYGEGKTVDTTKKFTLPPLRVVTQFAEDKISKFFVQDGVRIDAPSPTVPGLPDTNGITAEYCTEKAYEFQERDLFNQMGGFHYQNEFLRRPLVLALAIQYDYYALNLWLDSTYPIDQAGYPGAERGPCIYNPGVPSTPEETRSKAWVEWSNIRFGPIGSTVDL</sequence>
<evidence type="ECO:0000256" key="8">
    <source>
        <dbReference type="ARBA" id="ARBA00023326"/>
    </source>
</evidence>
<comment type="catalytic activity">
    <reaction evidence="1">
        <text>Hydrolysis of (1-&gt;4)-beta-D-glucosidic linkages in cellulose and cellotetraose, releasing cellobiose from the non-reducing ends of the chains.</text>
        <dbReference type="EC" id="3.2.1.91"/>
    </reaction>
</comment>
<dbReference type="EMBL" id="WIGN01000608">
    <property type="protein sequence ID" value="KAF6787288.1"/>
    <property type="molecule type" value="Genomic_DNA"/>
</dbReference>
<dbReference type="AlphaFoldDB" id="A0A8H6IMW7"/>
<dbReference type="InterPro" id="IPR037019">
    <property type="entry name" value="Glyco_hydro_7_sf"/>
</dbReference>
<evidence type="ECO:0000256" key="7">
    <source>
        <dbReference type="ARBA" id="ARBA00023295"/>
    </source>
</evidence>
<dbReference type="InterPro" id="IPR001722">
    <property type="entry name" value="Glyco_hydro_7"/>
</dbReference>
<feature type="chain" id="PRO_5034203021" description="Glucanase" evidence="10">
    <location>
        <begin position="17"/>
        <end position="451"/>
    </location>
</feature>
<evidence type="ECO:0000256" key="9">
    <source>
        <dbReference type="RuleBase" id="RU361164"/>
    </source>
</evidence>
<dbReference type="Proteomes" id="UP000652219">
    <property type="component" value="Unassembled WGS sequence"/>
</dbReference>
<evidence type="ECO:0000256" key="2">
    <source>
        <dbReference type="ARBA" id="ARBA00006044"/>
    </source>
</evidence>
<keyword evidence="6" id="KW-0119">Carbohydrate metabolism</keyword>
<evidence type="ECO:0000256" key="1">
    <source>
        <dbReference type="ARBA" id="ARBA00001641"/>
    </source>
</evidence>
<keyword evidence="12" id="KW-1185">Reference proteome</keyword>